<evidence type="ECO:0000256" key="1">
    <source>
        <dbReference type="ARBA" id="ARBA00004448"/>
    </source>
</evidence>
<comment type="catalytic activity">
    <reaction evidence="16 17">
        <text>a ubiquinone + NADH + 5 H(+)(in) = a ubiquinol + NAD(+) + 4 H(+)(out)</text>
        <dbReference type="Rhea" id="RHEA:29091"/>
        <dbReference type="Rhea" id="RHEA-COMP:9565"/>
        <dbReference type="Rhea" id="RHEA-COMP:9566"/>
        <dbReference type="ChEBI" id="CHEBI:15378"/>
        <dbReference type="ChEBI" id="CHEBI:16389"/>
        <dbReference type="ChEBI" id="CHEBI:17976"/>
        <dbReference type="ChEBI" id="CHEBI:57540"/>
        <dbReference type="ChEBI" id="CHEBI:57945"/>
        <dbReference type="EC" id="7.1.1.2"/>
    </reaction>
</comment>
<geneLocation type="mitochondrion" evidence="19"/>
<feature type="transmembrane region" description="Helical" evidence="17">
    <location>
        <begin position="260"/>
        <end position="287"/>
    </location>
</feature>
<feature type="transmembrane region" description="Helical" evidence="17">
    <location>
        <begin position="121"/>
        <end position="140"/>
    </location>
</feature>
<evidence type="ECO:0000256" key="13">
    <source>
        <dbReference type="ARBA" id="ARBA00023075"/>
    </source>
</evidence>
<dbReference type="PRINTS" id="PR01436">
    <property type="entry name" value="NADHDHGNASE2"/>
</dbReference>
<evidence type="ECO:0000256" key="8">
    <source>
        <dbReference type="ARBA" id="ARBA00022792"/>
    </source>
</evidence>
<evidence type="ECO:0000256" key="11">
    <source>
        <dbReference type="ARBA" id="ARBA00022989"/>
    </source>
</evidence>
<feature type="transmembrane region" description="Helical" evidence="17">
    <location>
        <begin position="5"/>
        <end position="22"/>
    </location>
</feature>
<feature type="domain" description="NADH:quinone oxidoreductase/Mrp antiporter transmembrane" evidence="18">
    <location>
        <begin position="24"/>
        <end position="280"/>
    </location>
</feature>
<comment type="function">
    <text evidence="17">Core subunit of the mitochondrial membrane respiratory chain NADH dehydrogenase (Complex I) which catalyzes electron transfer from NADH through the respiratory chain, using ubiquinone as an electron acceptor. Essential for the catalytic activity and assembly of complex I.</text>
</comment>
<proteinExistence type="inferred from homology"/>
<evidence type="ECO:0000256" key="5">
    <source>
        <dbReference type="ARBA" id="ARBA00022448"/>
    </source>
</evidence>
<evidence type="ECO:0000256" key="3">
    <source>
        <dbReference type="ARBA" id="ARBA00012944"/>
    </source>
</evidence>
<dbReference type="GO" id="GO:0006120">
    <property type="term" value="P:mitochondrial electron transport, NADH to ubiquinone"/>
    <property type="evidence" value="ECO:0007669"/>
    <property type="project" value="InterPro"/>
</dbReference>
<feature type="transmembrane region" description="Helical" evidence="17">
    <location>
        <begin position="231"/>
        <end position="248"/>
    </location>
</feature>
<keyword evidence="5" id="KW-0813">Transport</keyword>
<dbReference type="InterPro" id="IPR001750">
    <property type="entry name" value="ND/Mrp_TM"/>
</dbReference>
<reference evidence="19" key="1">
    <citation type="submission" date="2021-05" db="EMBL/GenBank/DDBJ databases">
        <authorList>
            <person name="Bolbat A.V."/>
            <person name="Kaygorodova I.A."/>
        </authorList>
    </citation>
    <scope>NUCLEOTIDE SEQUENCE</scope>
</reference>
<keyword evidence="10 17" id="KW-0249">Electron transport</keyword>
<sequence length="334" mass="38854">MFLPPIIMLMTMILMVSTLMAISSSNWFFIWVSMELNMLSFIPIMLNNNSMLEMEGAIKYFMTQSVASSCMLMSSLMMWMSVLNCEKFNLLLMFVIFMKLGTFPCHFWFPSVMSSCKWDMCMLLTTWQKLIPIFLFISIINANNTVIMMACILNMFIGGLFGMNSNNMKSVMAYSSITHMGWLMMMKMVSMNLLMFLYFIIYTMMVIPMFITLKKLNMNLYKNFMLLNKNSLINIVLVLMMIMSMAGLPPFTGFFLKLMVMYNMVSISTTLMILLVLISIMSLYFYLNMSYNSLLNTYLNKGVNNYKMKKMVSLVSIFMLTPMILLMYAMTLFN</sequence>
<evidence type="ECO:0000256" key="14">
    <source>
        <dbReference type="ARBA" id="ARBA00023128"/>
    </source>
</evidence>
<dbReference type="PANTHER" id="PTHR46552:SF1">
    <property type="entry name" value="NADH-UBIQUINONE OXIDOREDUCTASE CHAIN 2"/>
    <property type="match status" value="1"/>
</dbReference>
<evidence type="ECO:0000259" key="18">
    <source>
        <dbReference type="Pfam" id="PF00361"/>
    </source>
</evidence>
<keyword evidence="14 17" id="KW-0496">Mitochondrion</keyword>
<dbReference type="EMBL" id="MZ202177">
    <property type="protein sequence ID" value="QWT29626.1"/>
    <property type="molecule type" value="Genomic_DNA"/>
</dbReference>
<feature type="transmembrane region" description="Helical" evidence="17">
    <location>
        <begin position="88"/>
        <end position="109"/>
    </location>
</feature>
<evidence type="ECO:0000256" key="17">
    <source>
        <dbReference type="RuleBase" id="RU003403"/>
    </source>
</evidence>
<evidence type="ECO:0000256" key="7">
    <source>
        <dbReference type="ARBA" id="ARBA00022692"/>
    </source>
</evidence>
<name>A0A8F2IW35_9ANNE</name>
<gene>
    <name evidence="19" type="primary">nad2</name>
</gene>
<evidence type="ECO:0000256" key="16">
    <source>
        <dbReference type="ARBA" id="ARBA00049551"/>
    </source>
</evidence>
<evidence type="ECO:0000256" key="15">
    <source>
        <dbReference type="ARBA" id="ARBA00023136"/>
    </source>
</evidence>
<evidence type="ECO:0000313" key="19">
    <source>
        <dbReference type="EMBL" id="QWT29626.1"/>
    </source>
</evidence>
<dbReference type="PANTHER" id="PTHR46552">
    <property type="entry name" value="NADH-UBIQUINONE OXIDOREDUCTASE CHAIN 2"/>
    <property type="match status" value="1"/>
</dbReference>
<keyword evidence="15 17" id="KW-0472">Membrane</keyword>
<feature type="transmembrane region" description="Helical" evidence="17">
    <location>
        <begin position="58"/>
        <end position="82"/>
    </location>
</feature>
<evidence type="ECO:0000256" key="4">
    <source>
        <dbReference type="ARBA" id="ARBA00021008"/>
    </source>
</evidence>
<dbReference type="GO" id="GO:0008137">
    <property type="term" value="F:NADH dehydrogenase (ubiquinone) activity"/>
    <property type="evidence" value="ECO:0007669"/>
    <property type="project" value="UniProtKB-EC"/>
</dbReference>
<dbReference type="InterPro" id="IPR050175">
    <property type="entry name" value="Complex_I_Subunit_2"/>
</dbReference>
<dbReference type="InterPro" id="IPR003917">
    <property type="entry name" value="NADH_UbQ_OxRdtase_chain2"/>
</dbReference>
<evidence type="ECO:0000256" key="10">
    <source>
        <dbReference type="ARBA" id="ARBA00022982"/>
    </source>
</evidence>
<evidence type="ECO:0000256" key="9">
    <source>
        <dbReference type="ARBA" id="ARBA00022967"/>
    </source>
</evidence>
<keyword evidence="13 17" id="KW-0830">Ubiquinone</keyword>
<evidence type="ECO:0000256" key="2">
    <source>
        <dbReference type="ARBA" id="ARBA00007012"/>
    </source>
</evidence>
<feature type="transmembrane region" description="Helical" evidence="17">
    <location>
        <begin position="311"/>
        <end position="333"/>
    </location>
</feature>
<evidence type="ECO:0000256" key="12">
    <source>
        <dbReference type="ARBA" id="ARBA00023027"/>
    </source>
</evidence>
<comment type="similarity">
    <text evidence="2 17">Belongs to the complex I subunit 2 family.</text>
</comment>
<dbReference type="EC" id="7.1.1.2" evidence="3 17"/>
<keyword evidence="12 17" id="KW-0520">NAD</keyword>
<comment type="subcellular location">
    <subcellularLocation>
        <location evidence="1 17">Mitochondrion inner membrane</location>
        <topology evidence="1 17">Multi-pass membrane protein</topology>
    </subcellularLocation>
</comment>
<keyword evidence="6 17" id="KW-0679">Respiratory chain</keyword>
<dbReference type="GO" id="GO:0005743">
    <property type="term" value="C:mitochondrial inner membrane"/>
    <property type="evidence" value="ECO:0007669"/>
    <property type="project" value="UniProtKB-SubCell"/>
</dbReference>
<keyword evidence="8 17" id="KW-0999">Mitochondrion inner membrane</keyword>
<keyword evidence="11 17" id="KW-1133">Transmembrane helix</keyword>
<keyword evidence="7 17" id="KW-0812">Transmembrane</keyword>
<feature type="transmembrane region" description="Helical" evidence="17">
    <location>
        <begin position="146"/>
        <end position="163"/>
    </location>
</feature>
<keyword evidence="9 17" id="KW-1278">Translocase</keyword>
<feature type="transmembrane region" description="Helical" evidence="17">
    <location>
        <begin position="28"/>
        <end position="46"/>
    </location>
</feature>
<dbReference type="Pfam" id="PF00361">
    <property type="entry name" value="Proton_antipo_M"/>
    <property type="match status" value="1"/>
</dbReference>
<dbReference type="AlphaFoldDB" id="A0A8F2IW35"/>
<protein>
    <recommendedName>
        <fullName evidence="4 17">NADH-ubiquinone oxidoreductase chain 2</fullName>
        <ecNumber evidence="3 17">7.1.1.2</ecNumber>
    </recommendedName>
</protein>
<organism evidence="19">
    <name type="scientific">Codonobdella sp. IK-2021</name>
    <dbReference type="NCBI Taxonomy" id="2848640"/>
    <lineage>
        <taxon>Eukaryota</taxon>
        <taxon>Metazoa</taxon>
        <taxon>Spiralia</taxon>
        <taxon>Lophotrochozoa</taxon>
        <taxon>Annelida</taxon>
        <taxon>Clitellata</taxon>
        <taxon>Hirudinea</taxon>
        <taxon>Hirudinida</taxon>
        <taxon>Oceanobdelliformes</taxon>
        <taxon>Piscicolidae</taxon>
        <taxon>Codonobdella</taxon>
    </lineage>
</organism>
<accession>A0A8F2IW35</accession>
<evidence type="ECO:0000256" key="6">
    <source>
        <dbReference type="ARBA" id="ARBA00022660"/>
    </source>
</evidence>
<feature type="transmembrane region" description="Helical" evidence="17">
    <location>
        <begin position="193"/>
        <end position="211"/>
    </location>
</feature>